<dbReference type="Gene3D" id="3.30.1360.10">
    <property type="entry name" value="RNA polymerase, RBP11-like subunit"/>
    <property type="match status" value="1"/>
</dbReference>
<dbReference type="HAMAP" id="MF_00261">
    <property type="entry name" value="RNApol_arch_Rpo11"/>
    <property type="match status" value="1"/>
</dbReference>
<dbReference type="Proteomes" id="UP000006671">
    <property type="component" value="Unassembled WGS sequence"/>
</dbReference>
<dbReference type="PANTHER" id="PTHR13946">
    <property type="entry name" value="DNA-DIRECTED RNA POLYMERASE I,II,III"/>
    <property type="match status" value="1"/>
</dbReference>
<dbReference type="AlphaFoldDB" id="D2UZC7"/>
<evidence type="ECO:0000256" key="1">
    <source>
        <dbReference type="ARBA" id="ARBA00004123"/>
    </source>
</evidence>
<proteinExistence type="inferred from homology"/>
<dbReference type="FunCoup" id="D2UZC7">
    <property type="interactions" value="203"/>
</dbReference>
<dbReference type="GO" id="GO:0046983">
    <property type="term" value="F:protein dimerization activity"/>
    <property type="evidence" value="ECO:0007669"/>
    <property type="project" value="InterPro"/>
</dbReference>
<evidence type="ECO:0000256" key="4">
    <source>
        <dbReference type="ARBA" id="ARBA00023242"/>
    </source>
</evidence>
<accession>D2UZC7</accession>
<dbReference type="InterPro" id="IPR036603">
    <property type="entry name" value="RBP11-like"/>
</dbReference>
<dbReference type="EMBL" id="GG738846">
    <property type="protein sequence ID" value="EFC49925.1"/>
    <property type="molecule type" value="Genomic_DNA"/>
</dbReference>
<dbReference type="PANTHER" id="PTHR13946:SF16">
    <property type="entry name" value="DNA-DIRECTED RNA POLYMERASE II SUBUNIT RPB11"/>
    <property type="match status" value="1"/>
</dbReference>
<dbReference type="CDD" id="cd06926">
    <property type="entry name" value="RNAP_II_RPB11"/>
    <property type="match status" value="1"/>
</dbReference>
<dbReference type="Pfam" id="PF13656">
    <property type="entry name" value="RNA_pol_L_2"/>
    <property type="match status" value="1"/>
</dbReference>
<evidence type="ECO:0000256" key="2">
    <source>
        <dbReference type="ARBA" id="ARBA00022478"/>
    </source>
</evidence>
<dbReference type="InterPro" id="IPR008193">
    <property type="entry name" value="RNA_pol_Rpb11_13-16kDa_CS"/>
</dbReference>
<dbReference type="GeneID" id="8863257"/>
<dbReference type="GO" id="GO:0006366">
    <property type="term" value="P:transcription by RNA polymerase II"/>
    <property type="evidence" value="ECO:0007669"/>
    <property type="project" value="InterPro"/>
</dbReference>
<name>D2UZC7_NAEGR</name>
<dbReference type="VEuPathDB" id="AmoebaDB:NAEGRDRAFT_29567"/>
<dbReference type="GO" id="GO:0003677">
    <property type="term" value="F:DNA binding"/>
    <property type="evidence" value="ECO:0007669"/>
    <property type="project" value="InterPro"/>
</dbReference>
<organism evidence="8">
    <name type="scientific">Naegleria gruberi</name>
    <name type="common">Amoeba</name>
    <dbReference type="NCBI Taxonomy" id="5762"/>
    <lineage>
        <taxon>Eukaryota</taxon>
        <taxon>Discoba</taxon>
        <taxon>Heterolobosea</taxon>
        <taxon>Tetramitia</taxon>
        <taxon>Eutetramitia</taxon>
        <taxon>Vahlkampfiidae</taxon>
        <taxon>Naegleria</taxon>
    </lineage>
</organism>
<feature type="domain" description="DNA-directed RNA polymerase RBP11-like dimerisation" evidence="6">
    <location>
        <begin position="30"/>
        <end position="102"/>
    </location>
</feature>
<dbReference type="eggNOG" id="KOG4392">
    <property type="taxonomic scope" value="Eukaryota"/>
</dbReference>
<dbReference type="GO" id="GO:0003899">
    <property type="term" value="F:DNA-directed RNA polymerase activity"/>
    <property type="evidence" value="ECO:0007669"/>
    <property type="project" value="InterPro"/>
</dbReference>
<evidence type="ECO:0000256" key="5">
    <source>
        <dbReference type="ARBA" id="ARBA00025751"/>
    </source>
</evidence>
<keyword evidence="4" id="KW-0539">Nucleus</keyword>
<evidence type="ECO:0000259" key="6">
    <source>
        <dbReference type="Pfam" id="PF13656"/>
    </source>
</evidence>
<keyword evidence="8" id="KW-1185">Reference proteome</keyword>
<dbReference type="GO" id="GO:0005665">
    <property type="term" value="C:RNA polymerase II, core complex"/>
    <property type="evidence" value="ECO:0007669"/>
    <property type="project" value="InterPro"/>
</dbReference>
<dbReference type="KEGG" id="ngr:NAEGRDRAFT_29567"/>
<keyword evidence="2" id="KW-0240">DNA-directed RNA polymerase</keyword>
<gene>
    <name evidence="7" type="ORF">NAEGRDRAFT_29567</name>
</gene>
<dbReference type="InterPro" id="IPR022905">
    <property type="entry name" value="Rpo11-like"/>
</dbReference>
<dbReference type="STRING" id="5762.D2UZC7"/>
<reference evidence="7 8" key="1">
    <citation type="journal article" date="2010" name="Cell">
        <title>The genome of Naegleria gruberi illuminates early eukaryotic versatility.</title>
        <authorList>
            <person name="Fritz-Laylin L.K."/>
            <person name="Prochnik S.E."/>
            <person name="Ginger M.L."/>
            <person name="Dacks J.B."/>
            <person name="Carpenter M.L."/>
            <person name="Field M.C."/>
            <person name="Kuo A."/>
            <person name="Paredez A."/>
            <person name="Chapman J."/>
            <person name="Pham J."/>
            <person name="Shu S."/>
            <person name="Neupane R."/>
            <person name="Cipriano M."/>
            <person name="Mancuso J."/>
            <person name="Tu H."/>
            <person name="Salamov A."/>
            <person name="Lindquist E."/>
            <person name="Shapiro H."/>
            <person name="Lucas S."/>
            <person name="Grigoriev I.V."/>
            <person name="Cande W.Z."/>
            <person name="Fulton C."/>
            <person name="Rokhsar D.S."/>
            <person name="Dawson S.C."/>
        </authorList>
    </citation>
    <scope>NUCLEOTIDE SEQUENCE [LARGE SCALE GENOMIC DNA]</scope>
    <source>
        <strain evidence="7 8">NEG-M</strain>
    </source>
</reference>
<protein>
    <submittedName>
        <fullName evidence="7">Predicted protein</fullName>
    </submittedName>
</protein>
<dbReference type="InterPro" id="IPR037685">
    <property type="entry name" value="RBP11"/>
</dbReference>
<evidence type="ECO:0000256" key="3">
    <source>
        <dbReference type="ARBA" id="ARBA00023163"/>
    </source>
</evidence>
<dbReference type="OMA" id="MNAPSRY"/>
<sequence length="140" mass="16596">MNKPEAHELFDLEGEIKLREEKIEKMPNAANFIVNKEDHTLGNIIRMRLHEDKRVLFAGYRNPHPLEHHIEIKIQTTDDIEPRDALVGTIDSLIRDFNYMKREFKHAAKEINNNFVAYDDEHDDHHGHHYDEDDGVEDFQ</sequence>
<dbReference type="OrthoDB" id="10248581at2759"/>
<dbReference type="SUPFAM" id="SSF55257">
    <property type="entry name" value="RBP11-like subunits of RNA polymerase"/>
    <property type="match status" value="1"/>
</dbReference>
<comment type="similarity">
    <text evidence="5">Belongs to the archaeal Rpo11/eukaryotic RPB11/RPC19 RNA polymerase subunit family.</text>
</comment>
<dbReference type="InParanoid" id="D2UZC7"/>
<evidence type="ECO:0000313" key="8">
    <source>
        <dbReference type="Proteomes" id="UP000006671"/>
    </source>
</evidence>
<evidence type="ECO:0000313" key="7">
    <source>
        <dbReference type="EMBL" id="EFC49925.1"/>
    </source>
</evidence>
<dbReference type="InterPro" id="IPR009025">
    <property type="entry name" value="RBP11-like_dimer"/>
</dbReference>
<dbReference type="RefSeq" id="XP_002682669.1">
    <property type="nucleotide sequence ID" value="XM_002682623.1"/>
</dbReference>
<comment type="subcellular location">
    <subcellularLocation>
        <location evidence="1">Nucleus</location>
    </subcellularLocation>
</comment>
<keyword evidence="3" id="KW-0804">Transcription</keyword>
<dbReference type="PROSITE" id="PS01154">
    <property type="entry name" value="RNA_POL_L_13KD"/>
    <property type="match status" value="1"/>
</dbReference>